<name>A0A087E5R5_9BIFI</name>
<organism evidence="2 3">
    <name type="scientific">Bifidobacterium subtile</name>
    <dbReference type="NCBI Taxonomy" id="77635"/>
    <lineage>
        <taxon>Bacteria</taxon>
        <taxon>Bacillati</taxon>
        <taxon>Actinomycetota</taxon>
        <taxon>Actinomycetes</taxon>
        <taxon>Bifidobacteriales</taxon>
        <taxon>Bifidobacteriaceae</taxon>
        <taxon>Bifidobacterium</taxon>
    </lineage>
</organism>
<dbReference type="AlphaFoldDB" id="A0A087E5R5"/>
<feature type="transmembrane region" description="Helical" evidence="1">
    <location>
        <begin position="72"/>
        <end position="93"/>
    </location>
</feature>
<keyword evidence="1" id="KW-0472">Membrane</keyword>
<accession>A0A087E5R5</accession>
<dbReference type="EMBL" id="JGZR01000007">
    <property type="protein sequence ID" value="KFJ03116.1"/>
    <property type="molecule type" value="Genomic_DNA"/>
</dbReference>
<protein>
    <submittedName>
        <fullName evidence="2">Uncharacterized protein</fullName>
    </submittedName>
</protein>
<reference evidence="2 3" key="1">
    <citation type="submission" date="2014-03" db="EMBL/GenBank/DDBJ databases">
        <title>Genomics of Bifidobacteria.</title>
        <authorList>
            <person name="Ventura M."/>
            <person name="Milani C."/>
            <person name="Lugli G.A."/>
        </authorList>
    </citation>
    <scope>NUCLEOTIDE SEQUENCE [LARGE SCALE GENOMIC DNA]</scope>
    <source>
        <strain evidence="2 3">LMG 11597</strain>
    </source>
</reference>
<dbReference type="Proteomes" id="UP000029055">
    <property type="component" value="Unassembled WGS sequence"/>
</dbReference>
<proteinExistence type="predicted"/>
<evidence type="ECO:0000313" key="3">
    <source>
        <dbReference type="Proteomes" id="UP000029055"/>
    </source>
</evidence>
<gene>
    <name evidence="2" type="ORF">BISU_1048</name>
</gene>
<evidence type="ECO:0000313" key="2">
    <source>
        <dbReference type="EMBL" id="KFJ03116.1"/>
    </source>
</evidence>
<keyword evidence="1" id="KW-0812">Transmembrane</keyword>
<feature type="transmembrane region" description="Helical" evidence="1">
    <location>
        <begin position="99"/>
        <end position="122"/>
    </location>
</feature>
<sequence length="147" mass="15778">MSNFNRCTLALPEVRNNNNTSFMGSQRPPLHVSSSELARRRAMAQHPANCSARKAVSEAAYWLGRVDRYARLVGMAVTTGLLMVLALIILVPFASHGLLFLAVLAVAAFGLAACSILLVVFLRDLQASRDFLKAELGCSVAGFGGAR</sequence>
<keyword evidence="3" id="KW-1185">Reference proteome</keyword>
<keyword evidence="1" id="KW-1133">Transmembrane helix</keyword>
<dbReference type="STRING" id="77635.BISU_1048"/>
<comment type="caution">
    <text evidence="2">The sequence shown here is derived from an EMBL/GenBank/DDBJ whole genome shotgun (WGS) entry which is preliminary data.</text>
</comment>
<evidence type="ECO:0000256" key="1">
    <source>
        <dbReference type="SAM" id="Phobius"/>
    </source>
</evidence>